<dbReference type="KEGG" id="rpc:RPC_2146"/>
<gene>
    <name evidence="1" type="ordered locus">RPC_2146</name>
</gene>
<proteinExistence type="predicted"/>
<protein>
    <submittedName>
        <fullName evidence="1">Uncharacterized protein</fullName>
    </submittedName>
</protein>
<dbReference type="OrthoDB" id="8454620at2"/>
<evidence type="ECO:0000313" key="1">
    <source>
        <dbReference type="EMBL" id="ABD87700.1"/>
    </source>
</evidence>
<name>Q216I6_RHOPB</name>
<sequence length="92" mass="9921">MDLVTEPASRTCRVLPLAAIVLIGRNSRGQWVVRENNGLFGGLFVDREAALRYATAGNGRRGGAMIWPVSELELAFAASPPRQTAMPARRAA</sequence>
<dbReference type="EMBL" id="CP000301">
    <property type="protein sequence ID" value="ABD87700.1"/>
    <property type="molecule type" value="Genomic_DNA"/>
</dbReference>
<reference evidence="1" key="1">
    <citation type="submission" date="2006-03" db="EMBL/GenBank/DDBJ databases">
        <title>Complete sequence of Rhodopseudomonas palustris BisB18.</title>
        <authorList>
            <consortium name="US DOE Joint Genome Institute"/>
            <person name="Copeland A."/>
            <person name="Lucas S."/>
            <person name="Lapidus A."/>
            <person name="Barry K."/>
            <person name="Detter J.C."/>
            <person name="Glavina del Rio T."/>
            <person name="Hammon N."/>
            <person name="Israni S."/>
            <person name="Dalin E."/>
            <person name="Tice H."/>
            <person name="Pitluck S."/>
            <person name="Chain P."/>
            <person name="Malfatti S."/>
            <person name="Shin M."/>
            <person name="Vergez L."/>
            <person name="Schmutz J."/>
            <person name="Larimer F."/>
            <person name="Land M."/>
            <person name="Hauser L."/>
            <person name="Pelletier D.A."/>
            <person name="Kyrpides N."/>
            <person name="Anderson I."/>
            <person name="Oda Y."/>
            <person name="Harwood C.S."/>
            <person name="Richardson P."/>
        </authorList>
    </citation>
    <scope>NUCLEOTIDE SEQUENCE [LARGE SCALE GENOMIC DNA]</scope>
    <source>
        <strain evidence="1">BisB18</strain>
    </source>
</reference>
<accession>Q216I6</accession>
<dbReference type="HOGENOM" id="CLU_159807_2_0_5"/>
<organism evidence="1">
    <name type="scientific">Rhodopseudomonas palustris (strain BisB18)</name>
    <dbReference type="NCBI Taxonomy" id="316056"/>
    <lineage>
        <taxon>Bacteria</taxon>
        <taxon>Pseudomonadati</taxon>
        <taxon>Pseudomonadota</taxon>
        <taxon>Alphaproteobacteria</taxon>
        <taxon>Hyphomicrobiales</taxon>
        <taxon>Nitrobacteraceae</taxon>
        <taxon>Rhodopseudomonas</taxon>
    </lineage>
</organism>
<dbReference type="RefSeq" id="WP_011472599.1">
    <property type="nucleotide sequence ID" value="NC_007925.1"/>
</dbReference>
<dbReference type="STRING" id="316056.RPC_2146"/>
<dbReference type="AlphaFoldDB" id="Q216I6"/>